<feature type="region of interest" description="Disordered" evidence="1">
    <location>
        <begin position="1"/>
        <end position="24"/>
    </location>
</feature>
<name>A0A9Q0REA7_ANAIG</name>
<dbReference type="OrthoDB" id="10580628at2759"/>
<dbReference type="EMBL" id="JAPDFW010000059">
    <property type="protein sequence ID" value="KAJ5076929.1"/>
    <property type="molecule type" value="Genomic_DNA"/>
</dbReference>
<proteinExistence type="predicted"/>
<reference evidence="3" key="1">
    <citation type="submission" date="2022-10" db="EMBL/GenBank/DDBJ databases">
        <title>Novel sulphate-reducing endosymbionts in the free-living metamonad Anaeramoeba.</title>
        <authorList>
            <person name="Jerlstrom-Hultqvist J."/>
            <person name="Cepicka I."/>
            <person name="Gallot-Lavallee L."/>
            <person name="Salas-Leiva D."/>
            <person name="Curtis B.A."/>
            <person name="Zahonova K."/>
            <person name="Pipaliya S."/>
            <person name="Dacks J."/>
            <person name="Roger A.J."/>
        </authorList>
    </citation>
    <scope>NUCLEOTIDE SEQUENCE</scope>
    <source>
        <strain evidence="3">BMAN</strain>
    </source>
</reference>
<accession>A0A9Q0REA7</accession>
<protein>
    <submittedName>
        <fullName evidence="3">Sap30</fullName>
    </submittedName>
</protein>
<evidence type="ECO:0000259" key="2">
    <source>
        <dbReference type="Pfam" id="PF13867"/>
    </source>
</evidence>
<dbReference type="Proteomes" id="UP001149090">
    <property type="component" value="Unassembled WGS sequence"/>
</dbReference>
<evidence type="ECO:0000256" key="1">
    <source>
        <dbReference type="SAM" id="MobiDB-lite"/>
    </source>
</evidence>
<feature type="domain" description="Histone deacetylase complex subunit SAP30 Sin3 binding" evidence="2">
    <location>
        <begin position="34"/>
        <end position="83"/>
    </location>
</feature>
<organism evidence="3 4">
    <name type="scientific">Anaeramoeba ignava</name>
    <name type="common">Anaerobic marine amoeba</name>
    <dbReference type="NCBI Taxonomy" id="1746090"/>
    <lineage>
        <taxon>Eukaryota</taxon>
        <taxon>Metamonada</taxon>
        <taxon>Anaeramoebidae</taxon>
        <taxon>Anaeramoeba</taxon>
    </lineage>
</organism>
<dbReference type="AlphaFoldDB" id="A0A9Q0REA7"/>
<dbReference type="Gene3D" id="6.10.160.20">
    <property type="match status" value="1"/>
</dbReference>
<dbReference type="InterPro" id="IPR038291">
    <property type="entry name" value="SAP30_C_sf"/>
</dbReference>
<comment type="caution">
    <text evidence="3">The sequence shown here is derived from an EMBL/GenBank/DDBJ whole genome shotgun (WGS) entry which is preliminary data.</text>
</comment>
<sequence length="92" mass="10846">MGRDFQQKKKRRSSRKSNSKYSSTHKTVIDFSQLDVSTLNQLKQFYKIKADNKMSKKQMVEEITEKFCQEVVNEQDVISKFFEVISTNSTLK</sequence>
<evidence type="ECO:0000313" key="4">
    <source>
        <dbReference type="Proteomes" id="UP001149090"/>
    </source>
</evidence>
<dbReference type="Pfam" id="PF13867">
    <property type="entry name" value="SAP30_Sin3_bdg"/>
    <property type="match status" value="1"/>
</dbReference>
<evidence type="ECO:0000313" key="3">
    <source>
        <dbReference type="EMBL" id="KAJ5076929.1"/>
    </source>
</evidence>
<gene>
    <name evidence="3" type="ORF">M0811_00249</name>
</gene>
<feature type="compositionally biased region" description="Basic residues" evidence="1">
    <location>
        <begin position="8"/>
        <end position="18"/>
    </location>
</feature>
<dbReference type="InterPro" id="IPR025718">
    <property type="entry name" value="SAP30_Sin3-bd"/>
</dbReference>
<keyword evidence="4" id="KW-1185">Reference proteome</keyword>